<organism evidence="2 3">
    <name type="scientific">Chitinophaga eiseniae</name>
    <dbReference type="NCBI Taxonomy" id="634771"/>
    <lineage>
        <taxon>Bacteria</taxon>
        <taxon>Pseudomonadati</taxon>
        <taxon>Bacteroidota</taxon>
        <taxon>Chitinophagia</taxon>
        <taxon>Chitinophagales</taxon>
        <taxon>Chitinophagaceae</taxon>
        <taxon>Chitinophaga</taxon>
    </lineage>
</organism>
<evidence type="ECO:0000259" key="1">
    <source>
        <dbReference type="PROSITE" id="PS50022"/>
    </source>
</evidence>
<evidence type="ECO:0000313" key="2">
    <source>
        <dbReference type="EMBL" id="NLR82391.1"/>
    </source>
</evidence>
<dbReference type="InterPro" id="IPR000421">
    <property type="entry name" value="FA58C"/>
</dbReference>
<gene>
    <name evidence="2" type="ORF">HGH91_27490</name>
</gene>
<dbReference type="AlphaFoldDB" id="A0A847SKG2"/>
<dbReference type="Pfam" id="PF00754">
    <property type="entry name" value="F5_F8_type_C"/>
    <property type="match status" value="1"/>
</dbReference>
<proteinExistence type="predicted"/>
<dbReference type="Gene3D" id="2.60.120.260">
    <property type="entry name" value="Galactose-binding domain-like"/>
    <property type="match status" value="1"/>
</dbReference>
<keyword evidence="3" id="KW-1185">Reference proteome</keyword>
<dbReference type="InterPro" id="IPR008979">
    <property type="entry name" value="Galactose-bd-like_sf"/>
</dbReference>
<comment type="caution">
    <text evidence="2">The sequence shown here is derived from an EMBL/GenBank/DDBJ whole genome shotgun (WGS) entry which is preliminary data.</text>
</comment>
<dbReference type="InterPro" id="IPR033431">
    <property type="entry name" value="DUF5126"/>
</dbReference>
<feature type="domain" description="F5/8 type C" evidence="1">
    <location>
        <begin position="212"/>
        <end position="364"/>
    </location>
</feature>
<dbReference type="RefSeq" id="WP_168742414.1">
    <property type="nucleotide sequence ID" value="NZ_JABAHZ010000009.1"/>
</dbReference>
<dbReference type="Pfam" id="PF17166">
    <property type="entry name" value="DUF5126"/>
    <property type="match status" value="1"/>
</dbReference>
<dbReference type="Proteomes" id="UP000552864">
    <property type="component" value="Unassembled WGS sequence"/>
</dbReference>
<accession>A0A847SKG2</accession>
<evidence type="ECO:0000313" key="3">
    <source>
        <dbReference type="Proteomes" id="UP000552864"/>
    </source>
</evidence>
<protein>
    <submittedName>
        <fullName evidence="2">DUF4959 domain-containing protein</fullName>
    </submittedName>
</protein>
<dbReference type="PROSITE" id="PS50022">
    <property type="entry name" value="FA58C_3"/>
    <property type="match status" value="1"/>
</dbReference>
<name>A0A847SKG2_9BACT</name>
<sequence>MLHKKLLLGILSGIIFFYLTSCSKKEDAGAPPPALSNVKGAPGYGEAIFTWDAIGRSPKDSALYLYTSISYTDTTGNTIEQKFSRYTDTAVIGSLTDKPYNFTIKTVGPQGAVSAVTTLSLTPKPPVYIAIASTIKITASIGGARVAWENNSGKTVIVNAAYTDPATNKVVSKAFTSAAQQGVGFLSGMPGGSPVTVVVTVTDISRRQSNPVSASITPLVEVKLPKSGWSIAGFSDQEDGGEGPVNGYATAAIDGNINTFWHTTWSSAETPYPHWIAVNIGQAATISRFGLVNRQNNNGGQTEIQLMASTDGQTWTDLGTFPFVQKNAEQFFSVPPQSWKYVKVVLTKGPNFFGFLGEINLYGAL</sequence>
<dbReference type="EMBL" id="JABAHZ010000009">
    <property type="protein sequence ID" value="NLR82391.1"/>
    <property type="molecule type" value="Genomic_DNA"/>
</dbReference>
<dbReference type="SUPFAM" id="SSF49785">
    <property type="entry name" value="Galactose-binding domain-like"/>
    <property type="match status" value="1"/>
</dbReference>
<reference evidence="2 3" key="1">
    <citation type="submission" date="2020-04" db="EMBL/GenBank/DDBJ databases">
        <authorList>
            <person name="Yin C."/>
        </authorList>
    </citation>
    <scope>NUCLEOTIDE SEQUENCE [LARGE SCALE GENOMIC DNA]</scope>
    <source>
        <strain evidence="2 3">Ak56</strain>
    </source>
</reference>